<evidence type="ECO:0000259" key="7">
    <source>
        <dbReference type="PROSITE" id="PS50059"/>
    </source>
</evidence>
<evidence type="ECO:0000313" key="8">
    <source>
        <dbReference type="EMBL" id="CAE8617590.1"/>
    </source>
</evidence>
<dbReference type="PANTHER" id="PTHR43811">
    <property type="entry name" value="FKBP-TYPE PEPTIDYL-PROLYL CIS-TRANS ISOMERASE FKPA"/>
    <property type="match status" value="1"/>
</dbReference>
<evidence type="ECO:0000256" key="3">
    <source>
        <dbReference type="ARBA" id="ARBA00023110"/>
    </source>
</evidence>
<dbReference type="InterPro" id="IPR001179">
    <property type="entry name" value="PPIase_FKBP_dom"/>
</dbReference>
<comment type="caution">
    <text evidence="8">The sequence shown here is derived from an EMBL/GenBank/DDBJ whole genome shotgun (WGS) entry which is preliminary data.</text>
</comment>
<organism evidence="8 9">
    <name type="scientific">Polarella glacialis</name>
    <name type="common">Dinoflagellate</name>
    <dbReference type="NCBI Taxonomy" id="89957"/>
    <lineage>
        <taxon>Eukaryota</taxon>
        <taxon>Sar</taxon>
        <taxon>Alveolata</taxon>
        <taxon>Dinophyceae</taxon>
        <taxon>Suessiales</taxon>
        <taxon>Suessiaceae</taxon>
        <taxon>Polarella</taxon>
    </lineage>
</organism>
<dbReference type="SUPFAM" id="SSF54534">
    <property type="entry name" value="FKBP-like"/>
    <property type="match status" value="1"/>
</dbReference>
<feature type="compositionally biased region" description="Low complexity" evidence="6">
    <location>
        <begin position="1"/>
        <end position="28"/>
    </location>
</feature>
<evidence type="ECO:0000256" key="2">
    <source>
        <dbReference type="ARBA" id="ARBA00013194"/>
    </source>
</evidence>
<evidence type="ECO:0000313" key="9">
    <source>
        <dbReference type="Proteomes" id="UP000654075"/>
    </source>
</evidence>
<feature type="region of interest" description="Disordered" evidence="6">
    <location>
        <begin position="1"/>
        <end position="29"/>
    </location>
</feature>
<dbReference type="EC" id="5.2.1.8" evidence="2 5"/>
<gene>
    <name evidence="8" type="ORF">PGLA1383_LOCUS35251</name>
</gene>
<dbReference type="OrthoDB" id="1902587at2759"/>
<comment type="catalytic activity">
    <reaction evidence="1 5">
        <text>[protein]-peptidylproline (omega=180) = [protein]-peptidylproline (omega=0)</text>
        <dbReference type="Rhea" id="RHEA:16237"/>
        <dbReference type="Rhea" id="RHEA-COMP:10747"/>
        <dbReference type="Rhea" id="RHEA-COMP:10748"/>
        <dbReference type="ChEBI" id="CHEBI:83833"/>
        <dbReference type="ChEBI" id="CHEBI:83834"/>
        <dbReference type="EC" id="5.2.1.8"/>
    </reaction>
</comment>
<accession>A0A813FXT9</accession>
<dbReference type="InterPro" id="IPR046357">
    <property type="entry name" value="PPIase_dom_sf"/>
</dbReference>
<evidence type="ECO:0000256" key="1">
    <source>
        <dbReference type="ARBA" id="ARBA00000971"/>
    </source>
</evidence>
<feature type="non-terminal residue" evidence="8">
    <location>
        <position position="180"/>
    </location>
</feature>
<name>A0A813FXT9_POLGL</name>
<dbReference type="AlphaFoldDB" id="A0A813FXT9"/>
<proteinExistence type="predicted"/>
<dbReference type="FunFam" id="3.10.50.40:FF:000006">
    <property type="entry name" value="Peptidyl-prolyl cis-trans isomerase"/>
    <property type="match status" value="1"/>
</dbReference>
<keyword evidence="4 5" id="KW-0413">Isomerase</keyword>
<dbReference type="EMBL" id="CAJNNV010026218">
    <property type="protein sequence ID" value="CAE8617590.1"/>
    <property type="molecule type" value="Genomic_DNA"/>
</dbReference>
<reference evidence="8" key="1">
    <citation type="submission" date="2021-02" db="EMBL/GenBank/DDBJ databases">
        <authorList>
            <person name="Dougan E. K."/>
            <person name="Rhodes N."/>
            <person name="Thang M."/>
            <person name="Chan C."/>
        </authorList>
    </citation>
    <scope>NUCLEOTIDE SEQUENCE</scope>
</reference>
<keyword evidence="9" id="KW-1185">Reference proteome</keyword>
<feature type="domain" description="PPIase FKBP-type" evidence="7">
    <location>
        <begin position="98"/>
        <end position="180"/>
    </location>
</feature>
<evidence type="ECO:0000256" key="4">
    <source>
        <dbReference type="ARBA" id="ARBA00023235"/>
    </source>
</evidence>
<keyword evidence="3 5" id="KW-0697">Rotamase</keyword>
<evidence type="ECO:0000256" key="5">
    <source>
        <dbReference type="PROSITE-ProRule" id="PRU00277"/>
    </source>
</evidence>
<evidence type="ECO:0000256" key="6">
    <source>
        <dbReference type="SAM" id="MobiDB-lite"/>
    </source>
</evidence>
<dbReference type="PROSITE" id="PS50059">
    <property type="entry name" value="FKBP_PPIASE"/>
    <property type="match status" value="1"/>
</dbReference>
<dbReference type="PANTHER" id="PTHR43811:SF19">
    <property type="entry name" value="39 KDA FK506-BINDING NUCLEAR PROTEIN"/>
    <property type="match status" value="1"/>
</dbReference>
<dbReference type="Pfam" id="PF00254">
    <property type="entry name" value="FKBP_C"/>
    <property type="match status" value="1"/>
</dbReference>
<dbReference type="Gene3D" id="3.10.50.40">
    <property type="match status" value="1"/>
</dbReference>
<dbReference type="GO" id="GO:0003755">
    <property type="term" value="F:peptidyl-prolyl cis-trans isomerase activity"/>
    <property type="evidence" value="ECO:0007669"/>
    <property type="project" value="UniProtKB-KW"/>
</dbReference>
<dbReference type="Proteomes" id="UP000654075">
    <property type="component" value="Unassembled WGS sequence"/>
</dbReference>
<sequence length="180" mass="18531">AAAAQKAAAAPAPKAAAAPAPKVAAEPEPTVKTGFTFTVEAAKADAAAKPLQPLVAGAAAKPVAQAEKPAKAVTHRILPSGLRYEVLKAGSGPQAQVGKKVKVRYEGRLGKTGQRFDKGVIEFRLGLGEVIRGWDEGVKGMLRGEKRRLLVPSKLGYGASGAAPVIPAHADLVFEVELLS</sequence>
<protein>
    <recommendedName>
        <fullName evidence="2 5">peptidylprolyl isomerase</fullName>
        <ecNumber evidence="2 5">5.2.1.8</ecNumber>
    </recommendedName>
</protein>